<protein>
    <recommendedName>
        <fullName evidence="3">ATP-dependent DNA helicase</fullName>
    </recommendedName>
</protein>
<name>A0A0C3AEV6_PILCF</name>
<sequence>MIFAGDFAQLQPVTGATLYSTNVGTKLASRMSVKKQEETIGKALWHQITTVVILRENMRQKTQTPEDTKLHTALENMRYKSSNRPVLAQKKFRNVSIITAWNAHKDQINKLGSERFAKETGQNLTTFYSKD</sequence>
<gene>
    <name evidence="1" type="ORF">PILCRDRAFT_39077</name>
</gene>
<proteinExistence type="predicted"/>
<organism evidence="1 2">
    <name type="scientific">Piloderma croceum (strain F 1598)</name>
    <dbReference type="NCBI Taxonomy" id="765440"/>
    <lineage>
        <taxon>Eukaryota</taxon>
        <taxon>Fungi</taxon>
        <taxon>Dikarya</taxon>
        <taxon>Basidiomycota</taxon>
        <taxon>Agaricomycotina</taxon>
        <taxon>Agaricomycetes</taxon>
        <taxon>Agaricomycetidae</taxon>
        <taxon>Atheliales</taxon>
        <taxon>Atheliaceae</taxon>
        <taxon>Piloderma</taxon>
    </lineage>
</organism>
<reference evidence="1 2" key="1">
    <citation type="submission" date="2014-04" db="EMBL/GenBank/DDBJ databases">
        <authorList>
            <consortium name="DOE Joint Genome Institute"/>
            <person name="Kuo A."/>
            <person name="Tarkka M."/>
            <person name="Buscot F."/>
            <person name="Kohler A."/>
            <person name="Nagy L.G."/>
            <person name="Floudas D."/>
            <person name="Copeland A."/>
            <person name="Barry K.W."/>
            <person name="Cichocki N."/>
            <person name="Veneault-Fourrey C."/>
            <person name="LaButti K."/>
            <person name="Lindquist E.A."/>
            <person name="Lipzen A."/>
            <person name="Lundell T."/>
            <person name="Morin E."/>
            <person name="Murat C."/>
            <person name="Sun H."/>
            <person name="Tunlid A."/>
            <person name="Henrissat B."/>
            <person name="Grigoriev I.V."/>
            <person name="Hibbett D.S."/>
            <person name="Martin F."/>
            <person name="Nordberg H.P."/>
            <person name="Cantor M.N."/>
            <person name="Hua S.X."/>
        </authorList>
    </citation>
    <scope>NUCLEOTIDE SEQUENCE [LARGE SCALE GENOMIC DNA]</scope>
    <source>
        <strain evidence="1 2">F 1598</strain>
    </source>
</reference>
<keyword evidence="2" id="KW-1185">Reference proteome</keyword>
<evidence type="ECO:0008006" key="3">
    <source>
        <dbReference type="Google" id="ProtNLM"/>
    </source>
</evidence>
<feature type="non-terminal residue" evidence="1">
    <location>
        <position position="131"/>
    </location>
</feature>
<dbReference type="OrthoDB" id="432234at2759"/>
<accession>A0A0C3AEV6</accession>
<reference evidence="2" key="2">
    <citation type="submission" date="2015-01" db="EMBL/GenBank/DDBJ databases">
        <title>Evolutionary Origins and Diversification of the Mycorrhizal Mutualists.</title>
        <authorList>
            <consortium name="DOE Joint Genome Institute"/>
            <consortium name="Mycorrhizal Genomics Consortium"/>
            <person name="Kohler A."/>
            <person name="Kuo A."/>
            <person name="Nagy L.G."/>
            <person name="Floudas D."/>
            <person name="Copeland A."/>
            <person name="Barry K.W."/>
            <person name="Cichocki N."/>
            <person name="Veneault-Fourrey C."/>
            <person name="LaButti K."/>
            <person name="Lindquist E.A."/>
            <person name="Lipzen A."/>
            <person name="Lundell T."/>
            <person name="Morin E."/>
            <person name="Murat C."/>
            <person name="Riley R."/>
            <person name="Ohm R."/>
            <person name="Sun H."/>
            <person name="Tunlid A."/>
            <person name="Henrissat B."/>
            <person name="Grigoriev I.V."/>
            <person name="Hibbett D.S."/>
            <person name="Martin F."/>
        </authorList>
    </citation>
    <scope>NUCLEOTIDE SEQUENCE [LARGE SCALE GENOMIC DNA]</scope>
    <source>
        <strain evidence="2">F 1598</strain>
    </source>
</reference>
<evidence type="ECO:0000313" key="1">
    <source>
        <dbReference type="EMBL" id="KIM72333.1"/>
    </source>
</evidence>
<evidence type="ECO:0000313" key="2">
    <source>
        <dbReference type="Proteomes" id="UP000054166"/>
    </source>
</evidence>
<dbReference type="Proteomes" id="UP000054166">
    <property type="component" value="Unassembled WGS sequence"/>
</dbReference>
<dbReference type="InParanoid" id="A0A0C3AEV6"/>
<dbReference type="HOGENOM" id="CLU_115680_0_0_1"/>
<dbReference type="AlphaFoldDB" id="A0A0C3AEV6"/>
<dbReference type="EMBL" id="KN833139">
    <property type="protein sequence ID" value="KIM72333.1"/>
    <property type="molecule type" value="Genomic_DNA"/>
</dbReference>
<dbReference type="STRING" id="765440.A0A0C3AEV6"/>